<evidence type="ECO:0000313" key="2">
    <source>
        <dbReference type="Proteomes" id="UP000661193"/>
    </source>
</evidence>
<keyword evidence="1" id="KW-0418">Kinase</keyword>
<comment type="caution">
    <text evidence="1">The sequence shown here is derived from an EMBL/GenBank/DDBJ whole genome shotgun (WGS) entry which is preliminary data.</text>
</comment>
<reference evidence="1 2" key="1">
    <citation type="submission" date="2021-01" db="EMBL/GenBank/DDBJ databases">
        <title>Genome sequencing of Micromonospora fiedleri MG-37.</title>
        <authorList>
            <person name="Moreland P.E.J."/>
            <person name="Stach J.E.M."/>
        </authorList>
    </citation>
    <scope>NUCLEOTIDE SEQUENCE [LARGE SCALE GENOMIC DNA]</scope>
    <source>
        <strain evidence="1 2">MG-37</strain>
    </source>
</reference>
<name>A0ABS1UTL2_9ACTN</name>
<organism evidence="1 2">
    <name type="scientific">Micromonospora fiedleri</name>
    <dbReference type="NCBI Taxonomy" id="1157498"/>
    <lineage>
        <taxon>Bacteria</taxon>
        <taxon>Bacillati</taxon>
        <taxon>Actinomycetota</taxon>
        <taxon>Actinomycetes</taxon>
        <taxon>Micromonosporales</taxon>
        <taxon>Micromonosporaceae</taxon>
        <taxon>Micromonospora</taxon>
    </lineage>
</organism>
<accession>A0ABS1UTL2</accession>
<keyword evidence="2" id="KW-1185">Reference proteome</keyword>
<sequence>MGAPITMQPPTLVIIRGNSGSGKTTTAEEVRRRFGRGAALLEQDHLRRTVLGEHDSSHVDPVAPAFIAATARTALDLGYHVILEGILHTERYASALHQLITDHPGPASVFYLDVSFDETVRRHRNRSEPVPVTPAQMHQWYTPRDLLHRVDEIVIPETHTFDQTVAAILDASGLTHAVPQTPCPRRCRRCADEADEAAHRSGRS</sequence>
<keyword evidence="1" id="KW-0808">Transferase</keyword>
<dbReference type="InterPro" id="IPR027417">
    <property type="entry name" value="P-loop_NTPase"/>
</dbReference>
<dbReference type="Proteomes" id="UP000661193">
    <property type="component" value="Unassembled WGS sequence"/>
</dbReference>
<protein>
    <submittedName>
        <fullName evidence="1">Kinase</fullName>
    </submittedName>
</protein>
<dbReference type="RefSeq" id="WP_203223989.1">
    <property type="nucleotide sequence ID" value="NZ_JAETXL010000011.1"/>
</dbReference>
<dbReference type="EMBL" id="JAETXL010000011">
    <property type="protein sequence ID" value="MBL6279708.1"/>
    <property type="molecule type" value="Genomic_DNA"/>
</dbReference>
<evidence type="ECO:0000313" key="1">
    <source>
        <dbReference type="EMBL" id="MBL6279708.1"/>
    </source>
</evidence>
<dbReference type="SUPFAM" id="SSF52540">
    <property type="entry name" value="P-loop containing nucleoside triphosphate hydrolases"/>
    <property type="match status" value="1"/>
</dbReference>
<dbReference type="Gene3D" id="3.40.50.300">
    <property type="entry name" value="P-loop containing nucleotide triphosphate hydrolases"/>
    <property type="match status" value="1"/>
</dbReference>
<dbReference type="Pfam" id="PF13671">
    <property type="entry name" value="AAA_33"/>
    <property type="match status" value="1"/>
</dbReference>
<proteinExistence type="predicted"/>
<gene>
    <name evidence="1" type="ORF">JMF97_26485</name>
</gene>
<dbReference type="GO" id="GO:0016301">
    <property type="term" value="F:kinase activity"/>
    <property type="evidence" value="ECO:0007669"/>
    <property type="project" value="UniProtKB-KW"/>
</dbReference>